<dbReference type="InterPro" id="IPR024534">
    <property type="entry name" value="JetD_C"/>
</dbReference>
<dbReference type="EMBL" id="MNLB01000011">
    <property type="protein sequence ID" value="PAC72753.1"/>
    <property type="molecule type" value="Genomic_DNA"/>
</dbReference>
<dbReference type="Pfam" id="PF09983">
    <property type="entry name" value="JetD_C"/>
    <property type="match status" value="1"/>
</dbReference>
<name>A0A139B7L1_BIFPS</name>
<dbReference type="STRING" id="28026.GCA_000940535_00990"/>
<evidence type="ECO:0000259" key="3">
    <source>
        <dbReference type="Pfam" id="PF11795"/>
    </source>
</evidence>
<dbReference type="OrthoDB" id="322908at2"/>
<feature type="compositionally biased region" description="Basic and acidic residues" evidence="1">
    <location>
        <begin position="335"/>
        <end position="347"/>
    </location>
</feature>
<comment type="caution">
    <text evidence="4">The sequence shown here is derived from an EMBL/GenBank/DDBJ whole genome shotgun (WGS) entry which is preliminary data.</text>
</comment>
<dbReference type="GO" id="GO:0005694">
    <property type="term" value="C:chromosome"/>
    <property type="evidence" value="ECO:0007669"/>
    <property type="project" value="InterPro"/>
</dbReference>
<accession>A0A139B7L1</accession>
<dbReference type="RefSeq" id="WP_033524025.1">
    <property type="nucleotide sequence ID" value="NZ_AP031419.1"/>
</dbReference>
<dbReference type="InterPro" id="IPR036078">
    <property type="entry name" value="Spo11/TopoVI_A_sf"/>
</dbReference>
<reference evidence="4 5" key="1">
    <citation type="journal article" date="2017" name="ISME J.">
        <title>Unveiling bifidobacterial biogeography across the mammalian branch of the tree of life.</title>
        <authorList>
            <person name="Milani C."/>
            <person name="Mangifesta M."/>
            <person name="Mancabelli L."/>
            <person name="Lugli G.A."/>
            <person name="James K."/>
            <person name="Duranti S."/>
            <person name="Turroni F."/>
            <person name="Ferrario C."/>
            <person name="Ossiprandi M.C."/>
            <person name="van Sinderen D."/>
            <person name="Ventura M."/>
        </authorList>
    </citation>
    <scope>NUCLEOTIDE SEQUENCE [LARGE SCALE GENOMIC DNA]</scope>
    <source>
        <strain evidence="4 5">1E</strain>
    </source>
</reference>
<dbReference type="GO" id="GO:0003677">
    <property type="term" value="F:DNA binding"/>
    <property type="evidence" value="ECO:0007669"/>
    <property type="project" value="InterPro"/>
</dbReference>
<dbReference type="InterPro" id="IPR024537">
    <property type="entry name" value="DUF3322"/>
</dbReference>
<dbReference type="AlphaFoldDB" id="A0A139B7L1"/>
<gene>
    <name evidence="4" type="ORF">BPS1E_1634</name>
</gene>
<protein>
    <recommendedName>
        <fullName evidence="6">DUF3322 and DUF2220 domain-containing protein</fullName>
    </recommendedName>
</protein>
<feature type="region of interest" description="Disordered" evidence="1">
    <location>
        <begin position="335"/>
        <end position="355"/>
    </location>
</feature>
<feature type="domain" description="DUF3322" evidence="3">
    <location>
        <begin position="23"/>
        <end position="189"/>
    </location>
</feature>
<organism evidence="4 5">
    <name type="scientific">Bifidobacterium pseudocatenulatum</name>
    <dbReference type="NCBI Taxonomy" id="28026"/>
    <lineage>
        <taxon>Bacteria</taxon>
        <taxon>Bacillati</taxon>
        <taxon>Actinomycetota</taxon>
        <taxon>Actinomycetes</taxon>
        <taxon>Bifidobacteriales</taxon>
        <taxon>Bifidobacteriaceae</taxon>
        <taxon>Bifidobacterium</taxon>
    </lineage>
</organism>
<evidence type="ECO:0000313" key="5">
    <source>
        <dbReference type="Proteomes" id="UP000216789"/>
    </source>
</evidence>
<proteinExistence type="predicted"/>
<dbReference type="InterPro" id="IPR014544">
    <property type="entry name" value="UCP028408"/>
</dbReference>
<feature type="domain" description="Wadjet protein JetD C-terminal" evidence="2">
    <location>
        <begin position="207"/>
        <end position="386"/>
    </location>
</feature>
<dbReference type="GeneID" id="45599446"/>
<dbReference type="SUPFAM" id="SSF56726">
    <property type="entry name" value="DNA topoisomerase IV, alpha subunit"/>
    <property type="match status" value="1"/>
</dbReference>
<evidence type="ECO:0000313" key="4">
    <source>
        <dbReference type="EMBL" id="PAC72753.1"/>
    </source>
</evidence>
<dbReference type="PIRSF" id="PIRSF028408">
    <property type="entry name" value="UCP028408"/>
    <property type="match status" value="1"/>
</dbReference>
<evidence type="ECO:0000259" key="2">
    <source>
        <dbReference type="Pfam" id="PF09983"/>
    </source>
</evidence>
<dbReference type="Proteomes" id="UP000216789">
    <property type="component" value="Unassembled WGS sequence"/>
</dbReference>
<dbReference type="Pfam" id="PF11795">
    <property type="entry name" value="DUF3322"/>
    <property type="match status" value="1"/>
</dbReference>
<evidence type="ECO:0008006" key="6">
    <source>
        <dbReference type="Google" id="ProtNLM"/>
    </source>
</evidence>
<sequence>MATARSTTNSDIHSQLNGYVTDYLTKHMYDANTSWPLRKTIRLPKQAELEAHYTHIRAQDEAIRNWAQQHHCETSEKTKIISNGIVRQTSQLIDSVTIPDLNTALNITTPQTRKLYQREHQRAHTITNQFNLDSNTSINIAKILKNHDDTDFNLVIQAAHYFANHNTENMTPRMVPIPGFSAKWLGKTTSNRCKAICKLLKREQLALNDRHGEIRLRLLDTQHHNQPDLIVTQPWTDGAPHDITHIIIVENKDTYQAIPTTEHAICIFGSGHAATRIKTLLPWITTTPHIIYWGDIDADGLEILSELRQTGITCDSILMDSTAYKTYEPYGTKLDTKKQPLKTRDPKPTPGLTQHERNLYEQLCTGKNTTYLRIEQERIPINDAMTILHNQHQWNTTHHK</sequence>
<evidence type="ECO:0000256" key="1">
    <source>
        <dbReference type="SAM" id="MobiDB-lite"/>
    </source>
</evidence>